<dbReference type="Proteomes" id="UP001293593">
    <property type="component" value="Unassembled WGS sequence"/>
</dbReference>
<dbReference type="Pfam" id="PF02798">
    <property type="entry name" value="GST_N"/>
    <property type="match status" value="1"/>
</dbReference>
<evidence type="ECO:0000313" key="8">
    <source>
        <dbReference type="Proteomes" id="UP001293593"/>
    </source>
</evidence>
<evidence type="ECO:0000256" key="3">
    <source>
        <dbReference type="ARBA" id="ARBA00025743"/>
    </source>
</evidence>
<dbReference type="EC" id="2.5.1.18" evidence="1"/>
<evidence type="ECO:0000256" key="2">
    <source>
        <dbReference type="ARBA" id="ARBA00022679"/>
    </source>
</evidence>
<dbReference type="InterPro" id="IPR040079">
    <property type="entry name" value="Glutathione_S-Trfase"/>
</dbReference>
<evidence type="ECO:0000313" key="7">
    <source>
        <dbReference type="EMBL" id="KAK4270396.1"/>
    </source>
</evidence>
<dbReference type="Pfam" id="PF00043">
    <property type="entry name" value="GST_C"/>
    <property type="match status" value="1"/>
</dbReference>
<dbReference type="PANTHER" id="PTHR11260">
    <property type="entry name" value="GLUTATHIONE S-TRANSFERASE, GST, SUPERFAMILY, GST DOMAIN CONTAINING"/>
    <property type="match status" value="1"/>
</dbReference>
<sequence length="225" mass="25517">MATNQQVKLLGFAGSAFVARAELALKLKGVQYEYIQESLTNKSDLLLKSNPVHKKVPVLLHNNKPICESLVIVEYVDETWTGHPILPSNPYHRALSRFWSRFIEDQVMPPVFKAAWNPNKQEREKGAEEAREALKILDKELKVNGKFFNGDSVGFLDIAALIIFYWVPIIQEASEFNVYSGDKYPKLGKWGQVVLNDPVVKGVLPPRDVLLSFYKAQFQSIVNSK</sequence>
<comment type="caution">
    <text evidence="7">The sequence shown here is derived from an EMBL/GenBank/DDBJ whole genome shotgun (WGS) entry which is preliminary data.</text>
</comment>
<dbReference type="CDD" id="cd03058">
    <property type="entry name" value="GST_N_Tau"/>
    <property type="match status" value="1"/>
</dbReference>
<dbReference type="InterPro" id="IPR036282">
    <property type="entry name" value="Glutathione-S-Trfase_C_sf"/>
</dbReference>
<dbReference type="InterPro" id="IPR004045">
    <property type="entry name" value="Glutathione_S-Trfase_N"/>
</dbReference>
<dbReference type="Gene3D" id="1.20.1050.10">
    <property type="match status" value="1"/>
</dbReference>
<keyword evidence="2" id="KW-0808">Transferase</keyword>
<dbReference type="InterPro" id="IPR045074">
    <property type="entry name" value="GST_C_Tau"/>
</dbReference>
<organism evidence="7 8">
    <name type="scientific">Acacia crassicarpa</name>
    <name type="common">northern wattle</name>
    <dbReference type="NCBI Taxonomy" id="499986"/>
    <lineage>
        <taxon>Eukaryota</taxon>
        <taxon>Viridiplantae</taxon>
        <taxon>Streptophyta</taxon>
        <taxon>Embryophyta</taxon>
        <taxon>Tracheophyta</taxon>
        <taxon>Spermatophyta</taxon>
        <taxon>Magnoliopsida</taxon>
        <taxon>eudicotyledons</taxon>
        <taxon>Gunneridae</taxon>
        <taxon>Pentapetalae</taxon>
        <taxon>rosids</taxon>
        <taxon>fabids</taxon>
        <taxon>Fabales</taxon>
        <taxon>Fabaceae</taxon>
        <taxon>Caesalpinioideae</taxon>
        <taxon>mimosoid clade</taxon>
        <taxon>Acacieae</taxon>
        <taxon>Acacia</taxon>
    </lineage>
</organism>
<gene>
    <name evidence="7" type="ORF">QN277_023434</name>
</gene>
<dbReference type="GO" id="GO:0005737">
    <property type="term" value="C:cytoplasm"/>
    <property type="evidence" value="ECO:0007669"/>
    <property type="project" value="TreeGrafter"/>
</dbReference>
<accession>A0AAE1JH80</accession>
<feature type="domain" description="GST N-terminal" evidence="5">
    <location>
        <begin position="5"/>
        <end position="84"/>
    </location>
</feature>
<proteinExistence type="inferred from homology"/>
<dbReference type="EMBL" id="JAWXYG010000006">
    <property type="protein sequence ID" value="KAK4270396.1"/>
    <property type="molecule type" value="Genomic_DNA"/>
</dbReference>
<keyword evidence="8" id="KW-1185">Reference proteome</keyword>
<dbReference type="Gene3D" id="3.40.30.10">
    <property type="entry name" value="Glutaredoxin"/>
    <property type="match status" value="1"/>
</dbReference>
<dbReference type="SFLD" id="SFLDG01152">
    <property type="entry name" value="Main.3:_Omega-_and_Tau-like"/>
    <property type="match status" value="1"/>
</dbReference>
<dbReference type="FunFam" id="1.20.1050.10:FF:000012">
    <property type="entry name" value="Tau class glutathione S-transferase"/>
    <property type="match status" value="1"/>
</dbReference>
<feature type="domain" description="GST C-terminal" evidence="6">
    <location>
        <begin position="89"/>
        <end position="218"/>
    </location>
</feature>
<reference evidence="7" key="1">
    <citation type="submission" date="2023-10" db="EMBL/GenBank/DDBJ databases">
        <title>Chromosome-level genome of the transformable northern wattle, Acacia crassicarpa.</title>
        <authorList>
            <person name="Massaro I."/>
            <person name="Sinha N.R."/>
            <person name="Poethig S."/>
            <person name="Leichty A.R."/>
        </authorList>
    </citation>
    <scope>NUCLEOTIDE SEQUENCE</scope>
    <source>
        <strain evidence="7">Acra3RX</strain>
        <tissue evidence="7">Leaf</tissue>
    </source>
</reference>
<dbReference type="GO" id="GO:0006749">
    <property type="term" value="P:glutathione metabolic process"/>
    <property type="evidence" value="ECO:0007669"/>
    <property type="project" value="InterPro"/>
</dbReference>
<evidence type="ECO:0000256" key="4">
    <source>
        <dbReference type="ARBA" id="ARBA00047960"/>
    </source>
</evidence>
<name>A0AAE1JH80_9FABA</name>
<protein>
    <recommendedName>
        <fullName evidence="1">glutathione transferase</fullName>
        <ecNumber evidence="1">2.5.1.18</ecNumber>
    </recommendedName>
</protein>
<comment type="similarity">
    <text evidence="3">Belongs to the GST superfamily. Tau family.</text>
</comment>
<evidence type="ECO:0000256" key="1">
    <source>
        <dbReference type="ARBA" id="ARBA00012452"/>
    </source>
</evidence>
<comment type="catalytic activity">
    <reaction evidence="4">
        <text>RX + glutathione = an S-substituted glutathione + a halide anion + H(+)</text>
        <dbReference type="Rhea" id="RHEA:16437"/>
        <dbReference type="ChEBI" id="CHEBI:15378"/>
        <dbReference type="ChEBI" id="CHEBI:16042"/>
        <dbReference type="ChEBI" id="CHEBI:17792"/>
        <dbReference type="ChEBI" id="CHEBI:57925"/>
        <dbReference type="ChEBI" id="CHEBI:90779"/>
        <dbReference type="EC" id="2.5.1.18"/>
    </reaction>
</comment>
<dbReference type="SFLD" id="SFLDS00019">
    <property type="entry name" value="Glutathione_Transferase_(cytos"/>
    <property type="match status" value="1"/>
</dbReference>
<dbReference type="InterPro" id="IPR010987">
    <property type="entry name" value="Glutathione-S-Trfase_C-like"/>
</dbReference>
<evidence type="ECO:0000259" key="6">
    <source>
        <dbReference type="PROSITE" id="PS50405"/>
    </source>
</evidence>
<dbReference type="InterPro" id="IPR045073">
    <property type="entry name" value="Omega/Tau-like"/>
</dbReference>
<evidence type="ECO:0000259" key="5">
    <source>
        <dbReference type="PROSITE" id="PS50404"/>
    </source>
</evidence>
<dbReference type="PROSITE" id="PS50404">
    <property type="entry name" value="GST_NTER"/>
    <property type="match status" value="1"/>
</dbReference>
<dbReference type="InterPro" id="IPR004046">
    <property type="entry name" value="GST_C"/>
</dbReference>
<dbReference type="PROSITE" id="PS50405">
    <property type="entry name" value="GST_CTER"/>
    <property type="match status" value="1"/>
</dbReference>
<dbReference type="SUPFAM" id="SSF52833">
    <property type="entry name" value="Thioredoxin-like"/>
    <property type="match status" value="1"/>
</dbReference>
<dbReference type="SUPFAM" id="SSF47616">
    <property type="entry name" value="GST C-terminal domain-like"/>
    <property type="match status" value="1"/>
</dbReference>
<dbReference type="FunFam" id="3.40.30.10:FF:000044">
    <property type="entry name" value="Glutathione S-transferase GSTU6"/>
    <property type="match status" value="1"/>
</dbReference>
<dbReference type="GO" id="GO:0004364">
    <property type="term" value="F:glutathione transferase activity"/>
    <property type="evidence" value="ECO:0007669"/>
    <property type="project" value="UniProtKB-EC"/>
</dbReference>
<dbReference type="AlphaFoldDB" id="A0AAE1JH80"/>
<dbReference type="CDD" id="cd03185">
    <property type="entry name" value="GST_C_Tau"/>
    <property type="match status" value="1"/>
</dbReference>
<dbReference type="SFLD" id="SFLDG00358">
    <property type="entry name" value="Main_(cytGST)"/>
    <property type="match status" value="1"/>
</dbReference>
<dbReference type="PANTHER" id="PTHR11260:SF676">
    <property type="entry name" value="GLUTATHIONE S-TRANSFERASE U8"/>
    <property type="match status" value="1"/>
</dbReference>
<dbReference type="InterPro" id="IPR036249">
    <property type="entry name" value="Thioredoxin-like_sf"/>
</dbReference>